<sequence>MFKKKFRIGTLILVVLLISVASVPAANAEEPREDVNGSEANLTSEQLLYIYNDPITENSPYWYLLAANTNEKQTLFQYIDNCSVSDQEKISMKHSMTDIWSRYPDNITEEDNQTLEYIDTTVGEYLSNKYSIFTIQWNGKQYKDMIYLAAMDWKIKDTYANIAKDASVVPEYLE</sequence>
<reference evidence="1 2" key="1">
    <citation type="journal article" date="2017" name="BMC Genomics">
        <title>Genomic analysis of methanogenic archaea reveals a shift towards energy conservation.</title>
        <authorList>
            <person name="Gilmore S.P."/>
            <person name="Henske J.K."/>
            <person name="Sexton J.A."/>
            <person name="Solomon K.V."/>
            <person name="Seppala S."/>
            <person name="Yoo J.I."/>
            <person name="Huyett L.M."/>
            <person name="Pressman A."/>
            <person name="Cogan J.Z."/>
            <person name="Kivenson V."/>
            <person name="Peng X."/>
            <person name="Tan Y."/>
            <person name="Valentine D.L."/>
            <person name="O'Malley M.A."/>
        </authorList>
    </citation>
    <scope>NUCLEOTIDE SEQUENCE [LARGE SCALE GENOMIC DNA]</scope>
    <source>
        <strain evidence="1 2">MC-15</strain>
    </source>
</reference>
<dbReference type="Proteomes" id="UP000218164">
    <property type="component" value="Unassembled WGS sequence"/>
</dbReference>
<keyword evidence="2" id="KW-1185">Reference proteome</keyword>
<evidence type="ECO:0000313" key="1">
    <source>
        <dbReference type="EMBL" id="PAV14153.1"/>
    </source>
</evidence>
<dbReference type="OrthoDB" id="129480at2157"/>
<proteinExistence type="predicted"/>
<organism evidence="1 2">
    <name type="scientific">Methanosarcina spelaei</name>
    <dbReference type="NCBI Taxonomy" id="1036679"/>
    <lineage>
        <taxon>Archaea</taxon>
        <taxon>Methanobacteriati</taxon>
        <taxon>Methanobacteriota</taxon>
        <taxon>Stenosarchaea group</taxon>
        <taxon>Methanomicrobia</taxon>
        <taxon>Methanosarcinales</taxon>
        <taxon>Methanosarcinaceae</taxon>
        <taxon>Methanosarcina</taxon>
    </lineage>
</organism>
<protein>
    <submittedName>
        <fullName evidence="1">Uncharacterized protein</fullName>
    </submittedName>
</protein>
<name>A0A2A2HY33_9EURY</name>
<comment type="caution">
    <text evidence="1">The sequence shown here is derived from an EMBL/GenBank/DDBJ whole genome shotgun (WGS) entry which is preliminary data.</text>
</comment>
<dbReference type="RefSeq" id="WP_095643045.1">
    <property type="nucleotide sequence ID" value="NZ_LMVP01000024.1"/>
</dbReference>
<gene>
    <name evidence="1" type="ORF">ASJ81_02500</name>
</gene>
<dbReference type="AlphaFoldDB" id="A0A2A2HY33"/>
<evidence type="ECO:0000313" key="2">
    <source>
        <dbReference type="Proteomes" id="UP000218164"/>
    </source>
</evidence>
<dbReference type="EMBL" id="LMVP01000024">
    <property type="protein sequence ID" value="PAV14153.1"/>
    <property type="molecule type" value="Genomic_DNA"/>
</dbReference>
<accession>A0A2A2HY33</accession>